<keyword evidence="4 6" id="KW-0732">Signal</keyword>
<dbReference type="AlphaFoldDB" id="A0A0B8P230"/>
<dbReference type="PANTHER" id="PTHR35892:SF2">
    <property type="entry name" value="OUTER MEMBRANE PROTEIN PAGN"/>
    <property type="match status" value="1"/>
</dbReference>
<evidence type="ECO:0000256" key="6">
    <source>
        <dbReference type="SAM" id="SignalP"/>
    </source>
</evidence>
<dbReference type="InterPro" id="IPR027385">
    <property type="entry name" value="Beta-barrel_OMP"/>
</dbReference>
<organism evidence="8 9">
    <name type="scientific">Vibrio ishigakensis</name>
    <dbReference type="NCBI Taxonomy" id="1481914"/>
    <lineage>
        <taxon>Bacteria</taxon>
        <taxon>Pseudomonadati</taxon>
        <taxon>Pseudomonadota</taxon>
        <taxon>Gammaproteobacteria</taxon>
        <taxon>Vibrionales</taxon>
        <taxon>Vibrionaceae</taxon>
        <taxon>Vibrio</taxon>
    </lineage>
</organism>
<evidence type="ECO:0000256" key="2">
    <source>
        <dbReference type="ARBA" id="ARBA00022452"/>
    </source>
</evidence>
<dbReference type="PANTHER" id="PTHR35892">
    <property type="entry name" value="OUTER MEMBRANE PROTEIN PAGN-RELATED"/>
    <property type="match status" value="1"/>
</dbReference>
<keyword evidence="3" id="KW-0812">Transmembrane</keyword>
<reference evidence="8 9" key="1">
    <citation type="submission" date="2015-01" db="EMBL/GenBank/DDBJ databases">
        <title>Vibrio sp. C5 JCM 19232 whole genome shotgun sequence.</title>
        <authorList>
            <person name="Sawabe T."/>
            <person name="Meirelles P."/>
            <person name="Feng G."/>
            <person name="Sayaka M."/>
            <person name="Hattori M."/>
            <person name="Ohkuma M."/>
        </authorList>
    </citation>
    <scope>NUCLEOTIDE SEQUENCE [LARGE SCALE GENOMIC DNA]</scope>
    <source>
        <strain evidence="8 9">JCM19232</strain>
    </source>
</reference>
<evidence type="ECO:0000256" key="5">
    <source>
        <dbReference type="ARBA" id="ARBA00023136"/>
    </source>
</evidence>
<dbReference type="InterPro" id="IPR011250">
    <property type="entry name" value="OMP/PagP_B-barrel"/>
</dbReference>
<keyword evidence="5" id="KW-0472">Membrane</keyword>
<evidence type="ECO:0000259" key="7">
    <source>
        <dbReference type="Pfam" id="PF13505"/>
    </source>
</evidence>
<name>A0A0B8P230_9VIBR</name>
<dbReference type="InterPro" id="IPR051723">
    <property type="entry name" value="Bact_OM_Invasion-Related"/>
</dbReference>
<evidence type="ECO:0000256" key="3">
    <source>
        <dbReference type="ARBA" id="ARBA00022692"/>
    </source>
</evidence>
<accession>A0A0B8P230</accession>
<dbReference type="Proteomes" id="UP000031670">
    <property type="component" value="Unassembled WGS sequence"/>
</dbReference>
<reference evidence="8 9" key="2">
    <citation type="submission" date="2015-01" db="EMBL/GenBank/DDBJ databases">
        <authorList>
            <consortium name="NBRP consortium"/>
            <person name="Sawabe T."/>
            <person name="Meirelles P."/>
            <person name="Feng G."/>
            <person name="Sayaka M."/>
            <person name="Hattori M."/>
            <person name="Ohkuma M."/>
        </authorList>
    </citation>
    <scope>NUCLEOTIDE SEQUENCE [LARGE SCALE GENOMIC DNA]</scope>
    <source>
        <strain evidence="8 9">JCM19232</strain>
    </source>
</reference>
<feature type="domain" description="Outer membrane protein beta-barrel" evidence="7">
    <location>
        <begin position="6"/>
        <end position="197"/>
    </location>
</feature>
<gene>
    <name evidence="8" type="ORF">JCM19232_609</name>
</gene>
<dbReference type="SUPFAM" id="SSF56925">
    <property type="entry name" value="OMPA-like"/>
    <property type="match status" value="1"/>
</dbReference>
<sequence>MKRALVALAVSSVSLGAVADDNISNNSHHNTSINIGYVSTQFDALKDAGFDGSTKGVAINVKKQINDYLALKSTFQYSTLSEDAYNYSYLYASQGKLKATLIRGGGDLLIGTTLRANEDVSVRPYALVGAFYQSINSDANFNDGSFYSGSSGDFGLQYGVGVELELNKQFVINTSYTLDRADSEDSDTLLITAGYKF</sequence>
<proteinExistence type="predicted"/>
<evidence type="ECO:0000256" key="1">
    <source>
        <dbReference type="ARBA" id="ARBA00004571"/>
    </source>
</evidence>
<evidence type="ECO:0000256" key="4">
    <source>
        <dbReference type="ARBA" id="ARBA00022729"/>
    </source>
</evidence>
<keyword evidence="2" id="KW-1134">Transmembrane beta strand</keyword>
<dbReference type="Pfam" id="PF13505">
    <property type="entry name" value="OMP_b-brl"/>
    <property type="match status" value="1"/>
</dbReference>
<protein>
    <recommendedName>
        <fullName evidence="7">Outer membrane protein beta-barrel domain-containing protein</fullName>
    </recommendedName>
</protein>
<dbReference type="Gene3D" id="2.40.160.20">
    <property type="match status" value="1"/>
</dbReference>
<feature type="chain" id="PRO_5002139646" description="Outer membrane protein beta-barrel domain-containing protein" evidence="6">
    <location>
        <begin position="20"/>
        <end position="197"/>
    </location>
</feature>
<dbReference type="GO" id="GO:0009279">
    <property type="term" value="C:cell outer membrane"/>
    <property type="evidence" value="ECO:0007669"/>
    <property type="project" value="UniProtKB-SubCell"/>
</dbReference>
<evidence type="ECO:0000313" key="8">
    <source>
        <dbReference type="EMBL" id="GAM60276.1"/>
    </source>
</evidence>
<evidence type="ECO:0000313" key="9">
    <source>
        <dbReference type="Proteomes" id="UP000031670"/>
    </source>
</evidence>
<dbReference type="EMBL" id="BBSA01000001">
    <property type="protein sequence ID" value="GAM60276.1"/>
    <property type="molecule type" value="Genomic_DNA"/>
</dbReference>
<comment type="caution">
    <text evidence="8">The sequence shown here is derived from an EMBL/GenBank/DDBJ whole genome shotgun (WGS) entry which is preliminary data.</text>
</comment>
<comment type="subcellular location">
    <subcellularLocation>
        <location evidence="1">Cell outer membrane</location>
        <topology evidence="1">Multi-pass membrane protein</topology>
    </subcellularLocation>
</comment>
<feature type="signal peptide" evidence="6">
    <location>
        <begin position="1"/>
        <end position="19"/>
    </location>
</feature>